<feature type="chain" id="PRO_5012024524" evidence="3">
    <location>
        <begin position="20"/>
        <end position="100"/>
    </location>
</feature>
<organism evidence="4 5">
    <name type="scientific">Planktotalea frisia</name>
    <dbReference type="NCBI Taxonomy" id="696762"/>
    <lineage>
        <taxon>Bacteria</taxon>
        <taxon>Pseudomonadati</taxon>
        <taxon>Pseudomonadota</taxon>
        <taxon>Alphaproteobacteria</taxon>
        <taxon>Rhodobacterales</taxon>
        <taxon>Paracoccaceae</taxon>
        <taxon>Planktotalea</taxon>
    </lineage>
</organism>
<accession>A0A1L9NRA7</accession>
<evidence type="ECO:0000256" key="2">
    <source>
        <dbReference type="ARBA" id="ARBA00022900"/>
    </source>
</evidence>
<comment type="caution">
    <text evidence="4">The sequence shown here is derived from an EMBL/GenBank/DDBJ whole genome shotgun (WGS) entry which is preliminary data.</text>
</comment>
<dbReference type="Gene3D" id="3.30.10.10">
    <property type="entry name" value="Trypsin Inhibitor V, subunit A"/>
    <property type="match status" value="1"/>
</dbReference>
<dbReference type="SUPFAM" id="SSF54654">
    <property type="entry name" value="CI-2 family of serine protease inhibitors"/>
    <property type="match status" value="1"/>
</dbReference>
<dbReference type="Pfam" id="PF11720">
    <property type="entry name" value="Inhibitor_I78"/>
    <property type="match status" value="1"/>
</dbReference>
<keyword evidence="5" id="KW-1185">Reference proteome</keyword>
<keyword evidence="1" id="KW-0646">Protease inhibitor</keyword>
<name>A0A1L9NRA7_9RHOB</name>
<evidence type="ECO:0000256" key="3">
    <source>
        <dbReference type="SAM" id="SignalP"/>
    </source>
</evidence>
<protein>
    <submittedName>
        <fullName evidence="4">Peptidase inhibitor I78 family protein</fullName>
    </submittedName>
</protein>
<dbReference type="EMBL" id="MLCB01000219">
    <property type="protein sequence ID" value="OJI91771.1"/>
    <property type="molecule type" value="Genomic_DNA"/>
</dbReference>
<dbReference type="GO" id="GO:0004867">
    <property type="term" value="F:serine-type endopeptidase inhibitor activity"/>
    <property type="evidence" value="ECO:0007669"/>
    <property type="project" value="UniProtKB-KW"/>
</dbReference>
<sequence>MWRAIGAAGMRGVVICALALALTGCMPTKDAPNEAQAGPGTCSKAEFASLVGTPINSAELLLTQTYRVIFPDSVVTTDFIEDRLEVIVDANGIVTELRCG</sequence>
<dbReference type="Proteomes" id="UP000184514">
    <property type="component" value="Unassembled WGS sequence"/>
</dbReference>
<dbReference type="PROSITE" id="PS51257">
    <property type="entry name" value="PROKAR_LIPOPROTEIN"/>
    <property type="match status" value="1"/>
</dbReference>
<dbReference type="AlphaFoldDB" id="A0A1L9NRA7"/>
<dbReference type="STRING" id="696762.PFRI_40150"/>
<dbReference type="InterPro" id="IPR021719">
    <property type="entry name" value="Prot_inh_I78"/>
</dbReference>
<evidence type="ECO:0000313" key="5">
    <source>
        <dbReference type="Proteomes" id="UP000184514"/>
    </source>
</evidence>
<keyword evidence="2" id="KW-0722">Serine protease inhibitor</keyword>
<keyword evidence="3" id="KW-0732">Signal</keyword>
<feature type="signal peptide" evidence="3">
    <location>
        <begin position="1"/>
        <end position="19"/>
    </location>
</feature>
<gene>
    <name evidence="4" type="ORF">PFRI_40150</name>
</gene>
<proteinExistence type="predicted"/>
<dbReference type="InterPro" id="IPR036354">
    <property type="entry name" value="Prot_inh_pot1_sf"/>
</dbReference>
<reference evidence="4 5" key="1">
    <citation type="submission" date="2016-10" db="EMBL/GenBank/DDBJ databases">
        <title>Genome sequence of Planktotalea frisia SH6-1.</title>
        <authorList>
            <person name="Poehlein A."/>
            <person name="Bakenhus I."/>
            <person name="Voget S."/>
            <person name="Brinkhoff T."/>
            <person name="Simon M."/>
        </authorList>
    </citation>
    <scope>NUCLEOTIDE SEQUENCE [LARGE SCALE GENOMIC DNA]</scope>
    <source>
        <strain evidence="4 5">SH6-1</strain>
    </source>
</reference>
<evidence type="ECO:0000313" key="4">
    <source>
        <dbReference type="EMBL" id="OJI91771.1"/>
    </source>
</evidence>
<evidence type="ECO:0000256" key="1">
    <source>
        <dbReference type="ARBA" id="ARBA00022690"/>
    </source>
</evidence>
<dbReference type="OrthoDB" id="8724542at2"/>